<dbReference type="AlphaFoldDB" id="A0A3M7SY96"/>
<gene>
    <name evidence="1" type="ORF">BpHYR1_036016</name>
</gene>
<organism evidence="1 2">
    <name type="scientific">Brachionus plicatilis</name>
    <name type="common">Marine rotifer</name>
    <name type="synonym">Brachionus muelleri</name>
    <dbReference type="NCBI Taxonomy" id="10195"/>
    <lineage>
        <taxon>Eukaryota</taxon>
        <taxon>Metazoa</taxon>
        <taxon>Spiralia</taxon>
        <taxon>Gnathifera</taxon>
        <taxon>Rotifera</taxon>
        <taxon>Eurotatoria</taxon>
        <taxon>Monogononta</taxon>
        <taxon>Pseudotrocha</taxon>
        <taxon>Ploima</taxon>
        <taxon>Brachionidae</taxon>
        <taxon>Brachionus</taxon>
    </lineage>
</organism>
<accession>A0A3M7SY96</accession>
<comment type="caution">
    <text evidence="1">The sequence shown here is derived from an EMBL/GenBank/DDBJ whole genome shotgun (WGS) entry which is preliminary data.</text>
</comment>
<evidence type="ECO:0000313" key="2">
    <source>
        <dbReference type="Proteomes" id="UP000276133"/>
    </source>
</evidence>
<keyword evidence="2" id="KW-1185">Reference proteome</keyword>
<dbReference type="EMBL" id="REGN01000635">
    <property type="protein sequence ID" value="RNA40540.1"/>
    <property type="molecule type" value="Genomic_DNA"/>
</dbReference>
<protein>
    <submittedName>
        <fullName evidence="1">Uncharacterized protein</fullName>
    </submittedName>
</protein>
<evidence type="ECO:0000313" key="1">
    <source>
        <dbReference type="EMBL" id="RNA40540.1"/>
    </source>
</evidence>
<dbReference type="Proteomes" id="UP000276133">
    <property type="component" value="Unassembled WGS sequence"/>
</dbReference>
<reference evidence="1 2" key="1">
    <citation type="journal article" date="2018" name="Sci. Rep.">
        <title>Genomic signatures of local adaptation to the degree of environmental predictability in rotifers.</title>
        <authorList>
            <person name="Franch-Gras L."/>
            <person name="Hahn C."/>
            <person name="Garcia-Roger E.M."/>
            <person name="Carmona M.J."/>
            <person name="Serra M."/>
            <person name="Gomez A."/>
        </authorList>
    </citation>
    <scope>NUCLEOTIDE SEQUENCE [LARGE SCALE GENOMIC DNA]</scope>
    <source>
        <strain evidence="1">HYR1</strain>
    </source>
</reference>
<name>A0A3M7SY96_BRAPC</name>
<proteinExistence type="predicted"/>
<sequence>MASQRKEENFIICQVILQNDTFYKLTVTYSSSKIGEKSYYDFKKNKENLKKSEIPSLMKKCSYNSLKDLLFLLESKSEVEYVPQKSY</sequence>